<proteinExistence type="predicted"/>
<dbReference type="InterPro" id="IPR027372">
    <property type="entry name" value="Phytase-like_dom"/>
</dbReference>
<dbReference type="PANTHER" id="PTHR37957">
    <property type="entry name" value="BLR7070 PROTEIN"/>
    <property type="match status" value="1"/>
</dbReference>
<feature type="chain" id="PRO_5037045858" evidence="1">
    <location>
        <begin position="25"/>
        <end position="464"/>
    </location>
</feature>
<reference evidence="3" key="1">
    <citation type="submission" date="2017-08" db="EMBL/GenBank/DDBJ databases">
        <authorList>
            <person name="Imhoff J.F."/>
            <person name="Rahn T."/>
            <person name="Kuenzel S."/>
            <person name="Neulinger S.C."/>
        </authorList>
    </citation>
    <scope>NUCLEOTIDE SEQUENCE</scope>
    <source>
        <strain evidence="3">DSM 9154</strain>
    </source>
</reference>
<protein>
    <submittedName>
        <fullName evidence="3">Glycerophosphodiester phosphodiesterase</fullName>
    </submittedName>
</protein>
<keyword evidence="4" id="KW-1185">Reference proteome</keyword>
<dbReference type="AlphaFoldDB" id="A0A934QL29"/>
<dbReference type="Pfam" id="PF13449">
    <property type="entry name" value="Phytase-like"/>
    <property type="match status" value="1"/>
</dbReference>
<comment type="caution">
    <text evidence="3">The sequence shown here is derived from an EMBL/GenBank/DDBJ whole genome shotgun (WGS) entry which is preliminary data.</text>
</comment>
<sequence length="464" mass="50611">MKRTFLFMNIMLAAGVCSAMPASAQQAHEATLAGHAYLQADTFVPIPDDAPDALGVAAKFAGPDNLRTEQLGSIETSSFMSANGAPRLTDADRPHAGQPVQGFSGIKPAGDGAYYVMADNGFGNKANSPDAMLMVHKVAPDWDRGEVELEEAIYLKDPNKVVPFQLTNENTGTRYLTGADFDPESFQIVENADGETRFWFGDEFGPYLFATTPEGVITDFHQVRVGGEIVRSPDHFALKLPTEPDGSVDFSVRRSRGLEGMAASPDGETLYPMFEGPLYRDGGYESSEEGHYLRIVEFDVSEGAFTGRSFKYQLEQDGLSIGDFNMIDDNSALVIERDWGEGVPAQACEGAPTADCFNKPAQFKRVYTISFEGVEDGGFVKKLGYIDLMNIQDPNDKAVLGGEGDRFTFPLVTIEDVHMVDDRHIIVGNDNNYGVSMGRKLGAQDHNELILLETPGLLQQALQD</sequence>
<evidence type="ECO:0000313" key="4">
    <source>
        <dbReference type="Proteomes" id="UP000778970"/>
    </source>
</evidence>
<evidence type="ECO:0000256" key="1">
    <source>
        <dbReference type="SAM" id="SignalP"/>
    </source>
</evidence>
<organism evidence="3 4">
    <name type="scientific">Rhodovibrio salinarum</name>
    <dbReference type="NCBI Taxonomy" id="1087"/>
    <lineage>
        <taxon>Bacteria</taxon>
        <taxon>Pseudomonadati</taxon>
        <taxon>Pseudomonadota</taxon>
        <taxon>Alphaproteobacteria</taxon>
        <taxon>Rhodospirillales</taxon>
        <taxon>Rhodovibrionaceae</taxon>
        <taxon>Rhodovibrio</taxon>
    </lineage>
</organism>
<gene>
    <name evidence="3" type="ORF">CKO21_14750</name>
</gene>
<reference evidence="3" key="2">
    <citation type="journal article" date="2020" name="Microorganisms">
        <title>Osmotic Adaptation and Compatible Solute Biosynthesis of Phototrophic Bacteria as Revealed from Genome Analyses.</title>
        <authorList>
            <person name="Imhoff J.F."/>
            <person name="Rahn T."/>
            <person name="Kunzel S."/>
            <person name="Keller A."/>
            <person name="Neulinger S.C."/>
        </authorList>
    </citation>
    <scope>NUCLEOTIDE SEQUENCE</scope>
    <source>
        <strain evidence="3">DSM 9154</strain>
    </source>
</reference>
<dbReference type="PANTHER" id="PTHR37957:SF1">
    <property type="entry name" value="PHYTASE-LIKE DOMAIN-CONTAINING PROTEIN"/>
    <property type="match status" value="1"/>
</dbReference>
<dbReference type="EMBL" id="NRRE01000028">
    <property type="protein sequence ID" value="MBK1698505.1"/>
    <property type="molecule type" value="Genomic_DNA"/>
</dbReference>
<dbReference type="Proteomes" id="UP000778970">
    <property type="component" value="Unassembled WGS sequence"/>
</dbReference>
<feature type="domain" description="Phytase-like" evidence="2">
    <location>
        <begin position="98"/>
        <end position="433"/>
    </location>
</feature>
<evidence type="ECO:0000313" key="3">
    <source>
        <dbReference type="EMBL" id="MBK1698505.1"/>
    </source>
</evidence>
<feature type="signal peptide" evidence="1">
    <location>
        <begin position="1"/>
        <end position="24"/>
    </location>
</feature>
<name>A0A934QL29_9PROT</name>
<evidence type="ECO:0000259" key="2">
    <source>
        <dbReference type="Pfam" id="PF13449"/>
    </source>
</evidence>
<accession>A0A934QL29</accession>
<keyword evidence="1" id="KW-0732">Signal</keyword>